<evidence type="ECO:0000256" key="3">
    <source>
        <dbReference type="ARBA" id="ARBA00019884"/>
    </source>
</evidence>
<proteinExistence type="inferred from homology"/>
<evidence type="ECO:0000256" key="11">
    <source>
        <dbReference type="RuleBase" id="RU362142"/>
    </source>
</evidence>
<dbReference type="GO" id="GO:0003723">
    <property type="term" value="F:RNA binding"/>
    <property type="evidence" value="ECO:0007669"/>
    <property type="project" value="UniProtKB-KW"/>
</dbReference>
<dbReference type="InterPro" id="IPR031398">
    <property type="entry name" value="She3"/>
</dbReference>
<evidence type="ECO:0000313" key="14">
    <source>
        <dbReference type="Proteomes" id="UP001306508"/>
    </source>
</evidence>
<evidence type="ECO:0000256" key="8">
    <source>
        <dbReference type="ARBA" id="ARBA00023054"/>
    </source>
</evidence>
<protein>
    <recommendedName>
        <fullName evidence="3 11">SWI5-dependent HO expression protein 3</fullName>
    </recommendedName>
</protein>
<evidence type="ECO:0000256" key="4">
    <source>
        <dbReference type="ARBA" id="ARBA00022448"/>
    </source>
</evidence>
<evidence type="ECO:0000313" key="13">
    <source>
        <dbReference type="EMBL" id="KAK5778517.1"/>
    </source>
</evidence>
<keyword evidence="7 11" id="KW-0694">RNA-binding</keyword>
<dbReference type="GO" id="GO:0048309">
    <property type="term" value="P:endoplasmic reticulum inheritance"/>
    <property type="evidence" value="ECO:0007669"/>
    <property type="project" value="InterPro"/>
</dbReference>
<comment type="function">
    <text evidence="10">RNA-binding protein that binds specific mRNAs including the ASH1 mRNA, coding for a repressor of the HO endonuclease. Part of the mRNA localization machinery that restricts accumulation of certain proteins to the bud and in the daughter cell. Required for the delivery of cortical endoplasmic reticulum into the emerging bud.</text>
</comment>
<dbReference type="Pfam" id="PF17078">
    <property type="entry name" value="SHE3"/>
    <property type="match status" value="1"/>
</dbReference>
<keyword evidence="5 11" id="KW-0509">mRNA transport</keyword>
<reference evidence="14" key="1">
    <citation type="submission" date="2023-07" db="EMBL/GenBank/DDBJ databases">
        <title>A draft genome of Kazachstania heterogenica Y-27499.</title>
        <authorList>
            <person name="Donic C."/>
            <person name="Kralova J.S."/>
            <person name="Fidel L."/>
            <person name="Ben-Dor S."/>
            <person name="Jung S."/>
        </authorList>
    </citation>
    <scope>NUCLEOTIDE SEQUENCE [LARGE SCALE GENOMIC DNA]</scope>
    <source>
        <strain evidence="14">Y27499</strain>
    </source>
</reference>
<keyword evidence="8 11" id="KW-0175">Coiled coil</keyword>
<name>A0AAN8A6E0_9SACH</name>
<comment type="subcellular location">
    <subcellularLocation>
        <location evidence="1 11">Endoplasmic reticulum membrane</location>
        <topology evidence="1 11">Peripheral membrane protein</topology>
    </subcellularLocation>
</comment>
<evidence type="ECO:0000256" key="9">
    <source>
        <dbReference type="ARBA" id="ARBA00023136"/>
    </source>
</evidence>
<comment type="similarity">
    <text evidence="2 11">Belongs to the SHE3 family.</text>
</comment>
<comment type="caution">
    <text evidence="13">The sequence shown here is derived from an EMBL/GenBank/DDBJ whole genome shotgun (WGS) entry which is preliminary data.</text>
</comment>
<feature type="region of interest" description="Disordered" evidence="12">
    <location>
        <begin position="370"/>
        <end position="389"/>
    </location>
</feature>
<evidence type="ECO:0000256" key="5">
    <source>
        <dbReference type="ARBA" id="ARBA00022816"/>
    </source>
</evidence>
<keyword evidence="14" id="KW-1185">Reference proteome</keyword>
<evidence type="ECO:0000256" key="2">
    <source>
        <dbReference type="ARBA" id="ARBA00008123"/>
    </source>
</evidence>
<organism evidence="13 14">
    <name type="scientific">Arxiozyma heterogenica</name>
    <dbReference type="NCBI Taxonomy" id="278026"/>
    <lineage>
        <taxon>Eukaryota</taxon>
        <taxon>Fungi</taxon>
        <taxon>Dikarya</taxon>
        <taxon>Ascomycota</taxon>
        <taxon>Saccharomycotina</taxon>
        <taxon>Saccharomycetes</taxon>
        <taxon>Saccharomycetales</taxon>
        <taxon>Saccharomycetaceae</taxon>
        <taxon>Arxiozyma</taxon>
    </lineage>
</organism>
<dbReference type="GO" id="GO:0005789">
    <property type="term" value="C:endoplasmic reticulum membrane"/>
    <property type="evidence" value="ECO:0007669"/>
    <property type="project" value="UniProtKB-SubCell"/>
</dbReference>
<evidence type="ECO:0000256" key="10">
    <source>
        <dbReference type="ARBA" id="ARBA00024975"/>
    </source>
</evidence>
<sequence length="389" mass="44683">MMLQSAVSLDGNKEPASSSTQIIESLYDKVDSLTNTNLQLTLQSQTMLENLDIAQKKEVKLIENISMYKYQRDNLDSMLSRKVRKIKEFEEELTSLQMTVNSIKNQNKDLNEQLHDLQQLQIFNKEKMDQLDVQYDSLLKDQQVCKLQFEEDLNKINRDLQTIKSKYINKLNEEIKKSDSFEIKLNKFKRLIDKTEKLGGFKEISKDIIDNKCEQVLKNLDLDSWITLYKLSDKVIQLYAKENELDLSLLKDYDSIVNDLEIDNINKELKNIHSHNSLISLNNNTEKLTITKRRTKSAKISSSPYLPSPILANSTSSFSSSLSSQDNISNKNDENSFSKSFNRTEVRVHSGGRPTLPGVRRVSRIFSNGDSNVISSQSSSSSNRNSRVF</sequence>
<keyword evidence="9 11" id="KW-0472">Membrane</keyword>
<dbReference type="Proteomes" id="UP001306508">
    <property type="component" value="Unassembled WGS sequence"/>
</dbReference>
<gene>
    <name evidence="11" type="primary">SHE3</name>
    <name evidence="13" type="ORF">RI543_004184</name>
</gene>
<dbReference type="GO" id="GO:0051028">
    <property type="term" value="P:mRNA transport"/>
    <property type="evidence" value="ECO:0007669"/>
    <property type="project" value="UniProtKB-UniRule"/>
</dbReference>
<keyword evidence="4 11" id="KW-0813">Transport</keyword>
<evidence type="ECO:0000256" key="7">
    <source>
        <dbReference type="ARBA" id="ARBA00022884"/>
    </source>
</evidence>
<keyword evidence="6 11" id="KW-0256">Endoplasmic reticulum</keyword>
<evidence type="ECO:0000256" key="12">
    <source>
        <dbReference type="SAM" id="MobiDB-lite"/>
    </source>
</evidence>
<feature type="compositionally biased region" description="Basic and acidic residues" evidence="12">
    <location>
        <begin position="331"/>
        <end position="348"/>
    </location>
</feature>
<dbReference type="EMBL" id="JAWIZZ010000053">
    <property type="protein sequence ID" value="KAK5778517.1"/>
    <property type="molecule type" value="Genomic_DNA"/>
</dbReference>
<feature type="region of interest" description="Disordered" evidence="12">
    <location>
        <begin position="322"/>
        <end position="359"/>
    </location>
</feature>
<evidence type="ECO:0000256" key="6">
    <source>
        <dbReference type="ARBA" id="ARBA00022824"/>
    </source>
</evidence>
<dbReference type="AlphaFoldDB" id="A0AAN8A6E0"/>
<feature type="coiled-coil region" evidence="11">
    <location>
        <begin position="72"/>
        <end position="120"/>
    </location>
</feature>
<accession>A0AAN8A6E0</accession>
<evidence type="ECO:0000256" key="1">
    <source>
        <dbReference type="ARBA" id="ARBA00004406"/>
    </source>
</evidence>